<accession>A0A371G4V9</accession>
<evidence type="ECO:0008006" key="4">
    <source>
        <dbReference type="Google" id="ProtNLM"/>
    </source>
</evidence>
<dbReference type="AlphaFoldDB" id="A0A371G4V9"/>
<feature type="compositionally biased region" description="Basic and acidic residues" evidence="1">
    <location>
        <begin position="1"/>
        <end position="13"/>
    </location>
</feature>
<evidence type="ECO:0000256" key="1">
    <source>
        <dbReference type="SAM" id="MobiDB-lite"/>
    </source>
</evidence>
<gene>
    <name evidence="2" type="ORF">CR513_33298</name>
</gene>
<evidence type="ECO:0000313" key="3">
    <source>
        <dbReference type="Proteomes" id="UP000257109"/>
    </source>
</evidence>
<feature type="non-terminal residue" evidence="2">
    <location>
        <position position="1"/>
    </location>
</feature>
<protein>
    <recommendedName>
        <fullName evidence="4">Retrotransposon gag domain-containing protein</fullName>
    </recommendedName>
</protein>
<dbReference type="EMBL" id="QJKJ01006779">
    <property type="protein sequence ID" value="RDX85511.1"/>
    <property type="molecule type" value="Genomic_DNA"/>
</dbReference>
<feature type="compositionally biased region" description="Basic and acidic residues" evidence="1">
    <location>
        <begin position="73"/>
        <end position="106"/>
    </location>
</feature>
<dbReference type="OrthoDB" id="1934635at2759"/>
<organism evidence="2 3">
    <name type="scientific">Mucuna pruriens</name>
    <name type="common">Velvet bean</name>
    <name type="synonym">Dolichos pruriens</name>
    <dbReference type="NCBI Taxonomy" id="157652"/>
    <lineage>
        <taxon>Eukaryota</taxon>
        <taxon>Viridiplantae</taxon>
        <taxon>Streptophyta</taxon>
        <taxon>Embryophyta</taxon>
        <taxon>Tracheophyta</taxon>
        <taxon>Spermatophyta</taxon>
        <taxon>Magnoliopsida</taxon>
        <taxon>eudicotyledons</taxon>
        <taxon>Gunneridae</taxon>
        <taxon>Pentapetalae</taxon>
        <taxon>rosids</taxon>
        <taxon>fabids</taxon>
        <taxon>Fabales</taxon>
        <taxon>Fabaceae</taxon>
        <taxon>Papilionoideae</taxon>
        <taxon>50 kb inversion clade</taxon>
        <taxon>NPAAA clade</taxon>
        <taxon>indigoferoid/millettioid clade</taxon>
        <taxon>Phaseoleae</taxon>
        <taxon>Mucuna</taxon>
    </lineage>
</organism>
<feature type="compositionally biased region" description="Polar residues" evidence="1">
    <location>
        <begin position="61"/>
        <end position="71"/>
    </location>
</feature>
<sequence length="144" mass="16964">MNVMRELGEKLDKIGQGLGSVQKDTQRVNAKVEALSKDREERPKVSSLHESEGSFVEGNYSERSGSYQSSRGGKRERQERMERHGREDKRDKHGRRREEPKREELDLGKVWNKLQRLYQGSKSVEEYHKKMEMDLMRAQIEDSR</sequence>
<name>A0A371G4V9_MUCPR</name>
<keyword evidence="3" id="KW-1185">Reference proteome</keyword>
<evidence type="ECO:0000313" key="2">
    <source>
        <dbReference type="EMBL" id="RDX85511.1"/>
    </source>
</evidence>
<proteinExistence type="predicted"/>
<feature type="region of interest" description="Disordered" evidence="1">
    <location>
        <begin position="1"/>
        <end position="106"/>
    </location>
</feature>
<reference evidence="2" key="1">
    <citation type="submission" date="2018-05" db="EMBL/GenBank/DDBJ databases">
        <title>Draft genome of Mucuna pruriens seed.</title>
        <authorList>
            <person name="Nnadi N.E."/>
            <person name="Vos R."/>
            <person name="Hasami M.H."/>
            <person name="Devisetty U.K."/>
            <person name="Aguiy J.C."/>
        </authorList>
    </citation>
    <scope>NUCLEOTIDE SEQUENCE [LARGE SCALE GENOMIC DNA]</scope>
    <source>
        <strain evidence="2">JCA_2017</strain>
    </source>
</reference>
<feature type="compositionally biased region" description="Basic and acidic residues" evidence="1">
    <location>
        <begin position="34"/>
        <end position="52"/>
    </location>
</feature>
<comment type="caution">
    <text evidence="2">The sequence shown here is derived from an EMBL/GenBank/DDBJ whole genome shotgun (WGS) entry which is preliminary data.</text>
</comment>
<dbReference type="Proteomes" id="UP000257109">
    <property type="component" value="Unassembled WGS sequence"/>
</dbReference>